<dbReference type="EC" id="2.3.2.23" evidence="1"/>
<reference evidence="13" key="1">
    <citation type="submission" date="2020-05" db="EMBL/GenBank/DDBJ databases">
        <title>Phylogenomic resolution of chytrid fungi.</title>
        <authorList>
            <person name="Stajich J.E."/>
            <person name="Amses K."/>
            <person name="Simmons R."/>
            <person name="Seto K."/>
            <person name="Myers J."/>
            <person name="Bonds A."/>
            <person name="Quandt C.A."/>
            <person name="Barry K."/>
            <person name="Liu P."/>
            <person name="Grigoriev I."/>
            <person name="Longcore J.E."/>
            <person name="James T.Y."/>
        </authorList>
    </citation>
    <scope>NUCLEOTIDE SEQUENCE</scope>
    <source>
        <strain evidence="13">JEL0379</strain>
    </source>
</reference>
<comment type="caution">
    <text evidence="13">The sequence shown here is derived from an EMBL/GenBank/DDBJ whole genome shotgun (WGS) entry which is preliminary data.</text>
</comment>
<accession>A0AAD5TGV1</accession>
<feature type="compositionally biased region" description="Low complexity" evidence="10">
    <location>
        <begin position="170"/>
        <end position="179"/>
    </location>
</feature>
<dbReference type="SMART" id="SM00212">
    <property type="entry name" value="UBCc"/>
    <property type="match status" value="1"/>
</dbReference>
<feature type="domain" description="UBA" evidence="11">
    <location>
        <begin position="178"/>
        <end position="218"/>
    </location>
</feature>
<feature type="compositionally biased region" description="Low complexity" evidence="10">
    <location>
        <begin position="152"/>
        <end position="162"/>
    </location>
</feature>
<evidence type="ECO:0000256" key="7">
    <source>
        <dbReference type="ARBA" id="ARBA00077197"/>
    </source>
</evidence>
<gene>
    <name evidence="13" type="ORF">HDU87_006369</name>
</gene>
<dbReference type="Gene3D" id="3.10.110.10">
    <property type="entry name" value="Ubiquitin Conjugating Enzyme"/>
    <property type="match status" value="1"/>
</dbReference>
<dbReference type="SMART" id="SM00165">
    <property type="entry name" value="UBA"/>
    <property type="match status" value="1"/>
</dbReference>
<dbReference type="AlphaFoldDB" id="A0AAD5TGV1"/>
<protein>
    <recommendedName>
        <fullName evidence="6">Ubiquitin-conjugating enzyme E2 1</fullName>
        <ecNumber evidence="1">2.3.2.23</ecNumber>
    </recommendedName>
    <alternativeName>
        <fullName evidence="7">E2 ubiquitin-conjugating enzyme 1</fullName>
    </alternativeName>
</protein>
<evidence type="ECO:0000256" key="5">
    <source>
        <dbReference type="ARBA" id="ARBA00022840"/>
    </source>
</evidence>
<keyword evidence="5 9" id="KW-0067">ATP-binding</keyword>
<evidence type="ECO:0000256" key="4">
    <source>
        <dbReference type="ARBA" id="ARBA00022786"/>
    </source>
</evidence>
<proteinExistence type="inferred from homology"/>
<dbReference type="SUPFAM" id="SSF46934">
    <property type="entry name" value="UBA-like"/>
    <property type="match status" value="1"/>
</dbReference>
<dbReference type="PANTHER" id="PTHR24068">
    <property type="entry name" value="UBIQUITIN-CONJUGATING ENZYME E2"/>
    <property type="match status" value="1"/>
</dbReference>
<evidence type="ECO:0000256" key="10">
    <source>
        <dbReference type="SAM" id="MobiDB-lite"/>
    </source>
</evidence>
<feature type="region of interest" description="Disordered" evidence="10">
    <location>
        <begin position="152"/>
        <end position="179"/>
    </location>
</feature>
<dbReference type="PROSITE" id="PS00183">
    <property type="entry name" value="UBC_1"/>
    <property type="match status" value="1"/>
</dbReference>
<dbReference type="EMBL" id="JADGJQ010000054">
    <property type="protein sequence ID" value="KAJ3175287.1"/>
    <property type="molecule type" value="Genomic_DNA"/>
</dbReference>
<organism evidence="13 14">
    <name type="scientific">Geranomyces variabilis</name>
    <dbReference type="NCBI Taxonomy" id="109894"/>
    <lineage>
        <taxon>Eukaryota</taxon>
        <taxon>Fungi</taxon>
        <taxon>Fungi incertae sedis</taxon>
        <taxon>Chytridiomycota</taxon>
        <taxon>Chytridiomycota incertae sedis</taxon>
        <taxon>Chytridiomycetes</taxon>
        <taxon>Spizellomycetales</taxon>
        <taxon>Powellomycetaceae</taxon>
        <taxon>Geranomyces</taxon>
    </lineage>
</organism>
<dbReference type="PROSITE" id="PS50127">
    <property type="entry name" value="UBC_2"/>
    <property type="match status" value="1"/>
</dbReference>
<dbReference type="GO" id="GO:0061631">
    <property type="term" value="F:ubiquitin conjugating enzyme activity"/>
    <property type="evidence" value="ECO:0007669"/>
    <property type="project" value="UniProtKB-EC"/>
</dbReference>
<evidence type="ECO:0000256" key="9">
    <source>
        <dbReference type="RuleBase" id="RU362109"/>
    </source>
</evidence>
<dbReference type="InterPro" id="IPR009060">
    <property type="entry name" value="UBA-like_sf"/>
</dbReference>
<sequence length="221" mass="24063">MLSDTRRIEREIRQVRQDSSANLTVELVDDNLCHLLGTIQGPANSPYAGGTFQLDIVLPTTYPFVPPKMRFITPVYHPNVSSVTGAICLDILKDEWTPVLTLKTVMISLQSLLCDPVPDNPQDAEVASHYMRDRKGFDQTARQWTEIHAIPSATSPSVSSSPAPRPPAPQTASAASSAADPPAMKTLMEMGFPRQLVSRALQQSDGSETRALEALLANNVV</sequence>
<dbReference type="PROSITE" id="PS50030">
    <property type="entry name" value="UBA"/>
    <property type="match status" value="1"/>
</dbReference>
<comment type="similarity">
    <text evidence="9">Belongs to the ubiquitin-conjugating enzyme family.</text>
</comment>
<evidence type="ECO:0000313" key="14">
    <source>
        <dbReference type="Proteomes" id="UP001212152"/>
    </source>
</evidence>
<evidence type="ECO:0000256" key="8">
    <source>
        <dbReference type="PROSITE-ProRule" id="PRU10133"/>
    </source>
</evidence>
<dbReference type="Pfam" id="PF00627">
    <property type="entry name" value="UBA"/>
    <property type="match status" value="1"/>
</dbReference>
<dbReference type="Gene3D" id="1.10.8.10">
    <property type="entry name" value="DNA helicase RuvA subunit, C-terminal domain"/>
    <property type="match status" value="1"/>
</dbReference>
<dbReference type="InterPro" id="IPR000608">
    <property type="entry name" value="UBC"/>
</dbReference>
<feature type="domain" description="UBC core" evidence="12">
    <location>
        <begin position="3"/>
        <end position="150"/>
    </location>
</feature>
<evidence type="ECO:0000256" key="3">
    <source>
        <dbReference type="ARBA" id="ARBA00022741"/>
    </source>
</evidence>
<keyword evidence="2" id="KW-0808">Transferase</keyword>
<dbReference type="CDD" id="cd23800">
    <property type="entry name" value="UBCc_UBE2K"/>
    <property type="match status" value="1"/>
</dbReference>
<dbReference type="InterPro" id="IPR016135">
    <property type="entry name" value="UBQ-conjugating_enzyme/RWD"/>
</dbReference>
<dbReference type="Proteomes" id="UP001212152">
    <property type="component" value="Unassembled WGS sequence"/>
</dbReference>
<keyword evidence="3 9" id="KW-0547">Nucleotide-binding</keyword>
<name>A0AAD5TGV1_9FUNG</name>
<evidence type="ECO:0000259" key="12">
    <source>
        <dbReference type="PROSITE" id="PS50127"/>
    </source>
</evidence>
<dbReference type="FunFam" id="3.10.110.10:FF:000037">
    <property type="entry name" value="ubiquitin-conjugating enzyme E2 27"/>
    <property type="match status" value="1"/>
</dbReference>
<evidence type="ECO:0000256" key="6">
    <source>
        <dbReference type="ARBA" id="ARBA00072431"/>
    </source>
</evidence>
<evidence type="ECO:0000256" key="1">
    <source>
        <dbReference type="ARBA" id="ARBA00012486"/>
    </source>
</evidence>
<evidence type="ECO:0000259" key="11">
    <source>
        <dbReference type="PROSITE" id="PS50030"/>
    </source>
</evidence>
<dbReference type="Pfam" id="PF00179">
    <property type="entry name" value="UQ_con"/>
    <property type="match status" value="1"/>
</dbReference>
<keyword evidence="4 9" id="KW-0833">Ubl conjugation pathway</keyword>
<evidence type="ECO:0000313" key="13">
    <source>
        <dbReference type="EMBL" id="KAJ3175287.1"/>
    </source>
</evidence>
<dbReference type="GO" id="GO:0005524">
    <property type="term" value="F:ATP binding"/>
    <property type="evidence" value="ECO:0007669"/>
    <property type="project" value="UniProtKB-UniRule"/>
</dbReference>
<evidence type="ECO:0000256" key="2">
    <source>
        <dbReference type="ARBA" id="ARBA00022679"/>
    </source>
</evidence>
<dbReference type="InterPro" id="IPR015940">
    <property type="entry name" value="UBA"/>
</dbReference>
<dbReference type="SUPFAM" id="SSF54495">
    <property type="entry name" value="UBC-like"/>
    <property type="match status" value="1"/>
</dbReference>
<keyword evidence="14" id="KW-1185">Reference proteome</keyword>
<feature type="active site" description="Glycyl thioester intermediate" evidence="8">
    <location>
        <position position="88"/>
    </location>
</feature>
<dbReference type="InterPro" id="IPR023313">
    <property type="entry name" value="UBQ-conjugating_AS"/>
</dbReference>